<dbReference type="Proteomes" id="UP000179284">
    <property type="component" value="Plasmid pNP144"/>
</dbReference>
<keyword evidence="2" id="KW-1185">Reference proteome</keyword>
<gene>
    <name evidence="1" type="ORF">bhn_II119</name>
</gene>
<evidence type="ECO:0000313" key="2">
    <source>
        <dbReference type="Proteomes" id="UP000179284"/>
    </source>
</evidence>
<keyword evidence="1" id="KW-0614">Plasmid</keyword>
<organism evidence="1 2">
    <name type="scientific">Butyrivibrio hungatei</name>
    <dbReference type="NCBI Taxonomy" id="185008"/>
    <lineage>
        <taxon>Bacteria</taxon>
        <taxon>Bacillati</taxon>
        <taxon>Bacillota</taxon>
        <taxon>Clostridia</taxon>
        <taxon>Lachnospirales</taxon>
        <taxon>Lachnospiraceae</taxon>
        <taxon>Butyrivibrio</taxon>
    </lineage>
</organism>
<dbReference type="AlphaFoldDB" id="A0A1D9P5R0"/>
<dbReference type="RefSeq" id="WP_071177678.1">
    <property type="nucleotide sequence ID" value="NZ_CP017832.1"/>
</dbReference>
<evidence type="ECO:0000313" key="1">
    <source>
        <dbReference type="EMBL" id="AOZ97918.1"/>
    </source>
</evidence>
<geneLocation type="plasmid" evidence="2">
    <name>pnp144</name>
</geneLocation>
<proteinExistence type="predicted"/>
<reference evidence="2" key="1">
    <citation type="submission" date="2016-10" db="EMBL/GenBank/DDBJ databases">
        <title>The complete genome sequence of the rumen bacterium Butyrivibrio hungatei MB2003.</title>
        <authorList>
            <person name="Palevich N."/>
            <person name="Kelly W.J."/>
            <person name="Leahy S.C."/>
            <person name="Altermann E."/>
            <person name="Rakonjac J."/>
            <person name="Attwood G.T."/>
        </authorList>
    </citation>
    <scope>NUCLEOTIDE SEQUENCE [LARGE SCALE GENOMIC DNA]</scope>
    <source>
        <strain evidence="2">MB2003</strain>
        <plasmid evidence="2">Plasmid pnp144</plasmid>
    </source>
</reference>
<dbReference type="OrthoDB" id="9874213at2"/>
<name>A0A1D9P5R0_9FIRM</name>
<dbReference type="EMBL" id="CP017832">
    <property type="protein sequence ID" value="AOZ97918.1"/>
    <property type="molecule type" value="Genomic_DNA"/>
</dbReference>
<dbReference type="KEGG" id="bhu:bhn_II119"/>
<sequence length="203" mass="23127">MLYTNYVWTPKGQMVADISGLNETRQAGFPAIFGYEPLEKEPLIAKAWLDANYIEKVEERLPFLQFYWKGDSTCASYHMIRMLNENGFKWFRSQTGELIAEIGENGEMVPVTYYYVAGNLYGMIEKPKSTSTYFGLSSEELYKKNPDGYTREEALLCDNNIHAKPFASSLYNAIKKAADYVRLGCSGVEILQCINNKYAVVSH</sequence>
<accession>A0A1D9P5R0</accession>
<protein>
    <submittedName>
        <fullName evidence="1">Uncharacterized protein</fullName>
    </submittedName>
</protein>